<protein>
    <submittedName>
        <fullName evidence="1">Uncharacterized protein</fullName>
    </submittedName>
</protein>
<name>A0A7T2ZQ36_STROR</name>
<gene>
    <name evidence="1" type="ORF">I6G43_06020</name>
</gene>
<evidence type="ECO:0000313" key="1">
    <source>
        <dbReference type="EMBL" id="QPS98236.1"/>
    </source>
</evidence>
<dbReference type="Proteomes" id="UP000594986">
    <property type="component" value="Chromosome"/>
</dbReference>
<sequence length="198" mass="21234">MGVTLSGDDMAGFKLELMSGGKAKLNVEGTTAEGKWKNDDNTLTLTIENTDMVGKLDKDTITFESILKELVGTSMDVKLAKEGTDAAKPENFLPEEEKALLGDWVGASVADVMDADASGEIAPDSLKATLKADHTSTITYKGEVIATPKWSYVTGTIIFEGKVAGNASLYSEQKDGVFKITYSGDKYYTFTMKSSKGD</sequence>
<accession>A0A7T2ZQ36</accession>
<dbReference type="AlphaFoldDB" id="A0A7T2ZQ36"/>
<evidence type="ECO:0000313" key="2">
    <source>
        <dbReference type="Proteomes" id="UP000594986"/>
    </source>
</evidence>
<reference evidence="1 2" key="1">
    <citation type="submission" date="2020-12" db="EMBL/GenBank/DDBJ databases">
        <title>FDA dAtabase for Regulatory Grade micrObial Sequences (FDA-ARGOS): Supporting development and validation of Infectious Disease Dx tests.</title>
        <authorList>
            <person name="Sproer C."/>
            <person name="Gronow S."/>
            <person name="Severitt S."/>
            <person name="Schroder I."/>
            <person name="Tallon L."/>
            <person name="Sadzewicz L."/>
            <person name="Zhao X."/>
            <person name="Boylan J."/>
            <person name="Ott S."/>
            <person name="Bowen H."/>
            <person name="Vavikolanu K."/>
            <person name="Mehta A."/>
            <person name="Aluvathingal J."/>
            <person name="Nadendla S."/>
            <person name="Lowell S."/>
            <person name="Myers T."/>
            <person name="Yan Y."/>
            <person name="Sichtig H."/>
        </authorList>
    </citation>
    <scope>NUCLEOTIDE SEQUENCE [LARGE SCALE GENOMIC DNA]</scope>
    <source>
        <strain evidence="1 2">FDAARGOS_886</strain>
    </source>
</reference>
<proteinExistence type="predicted"/>
<dbReference type="EMBL" id="CP065706">
    <property type="protein sequence ID" value="QPS98236.1"/>
    <property type="molecule type" value="Genomic_DNA"/>
</dbReference>
<organism evidence="1 2">
    <name type="scientific">Streptococcus oralis</name>
    <dbReference type="NCBI Taxonomy" id="1303"/>
    <lineage>
        <taxon>Bacteria</taxon>
        <taxon>Bacillati</taxon>
        <taxon>Bacillota</taxon>
        <taxon>Bacilli</taxon>
        <taxon>Lactobacillales</taxon>
        <taxon>Streptococcaceae</taxon>
        <taxon>Streptococcus</taxon>
    </lineage>
</organism>